<dbReference type="InterPro" id="IPR006016">
    <property type="entry name" value="UspA"/>
</dbReference>
<dbReference type="PANTHER" id="PTHR46989">
    <property type="entry name" value="USP DOMAIN-CONTAINING PROTEIN"/>
    <property type="match status" value="1"/>
</dbReference>
<dbReference type="PANTHER" id="PTHR46989:SF3">
    <property type="entry name" value="USPA DOMAIN-CONTAINING PROTEIN"/>
    <property type="match status" value="1"/>
</dbReference>
<dbReference type="Gene3D" id="3.40.50.620">
    <property type="entry name" value="HUPs"/>
    <property type="match status" value="1"/>
</dbReference>
<dbReference type="PRINTS" id="PR01438">
    <property type="entry name" value="UNVRSLSTRESS"/>
</dbReference>
<proteinExistence type="predicted"/>
<dbReference type="AlphaFoldDB" id="R7U2L6"/>
<sequence>MAQKGNTNPLIIIGVDHSKLAEEALKYYIKHIHRKNYRILLVHVIELPDMTHARQAYLSPYALSELWNEELVKSKTLEEKLIAILAESDITDVKMRAEGGLKPGQVLCSVAVEEKAVMIVMGTRGMGKLRRTILGSVSDFVVHHAACPVVVCRQAKEEESEMEN</sequence>
<dbReference type="OrthoDB" id="843225at2759"/>
<evidence type="ECO:0000313" key="2">
    <source>
        <dbReference type="EMBL" id="ELU00585.1"/>
    </source>
</evidence>
<dbReference type="OMA" id="HIRRPND"/>
<feature type="domain" description="UspA" evidence="1">
    <location>
        <begin position="11"/>
        <end position="153"/>
    </location>
</feature>
<protein>
    <recommendedName>
        <fullName evidence="1">UspA domain-containing protein</fullName>
    </recommendedName>
</protein>
<reference evidence="4" key="1">
    <citation type="submission" date="2012-12" db="EMBL/GenBank/DDBJ databases">
        <authorList>
            <person name="Hellsten U."/>
            <person name="Grimwood J."/>
            <person name="Chapman J.A."/>
            <person name="Shapiro H."/>
            <person name="Aerts A."/>
            <person name="Otillar R.P."/>
            <person name="Terry A.Y."/>
            <person name="Boore J.L."/>
            <person name="Simakov O."/>
            <person name="Marletaz F."/>
            <person name="Cho S.-J."/>
            <person name="Edsinger-Gonzales E."/>
            <person name="Havlak P."/>
            <person name="Kuo D.-H."/>
            <person name="Larsson T."/>
            <person name="Lv J."/>
            <person name="Arendt D."/>
            <person name="Savage R."/>
            <person name="Osoegawa K."/>
            <person name="de Jong P."/>
            <person name="Lindberg D.R."/>
            <person name="Seaver E.C."/>
            <person name="Weisblat D.A."/>
            <person name="Putnam N.H."/>
            <person name="Grigoriev I.V."/>
            <person name="Rokhsar D.S."/>
        </authorList>
    </citation>
    <scope>NUCLEOTIDE SEQUENCE</scope>
    <source>
        <strain evidence="4">I ESC-2004</strain>
    </source>
</reference>
<dbReference type="EMBL" id="KB305864">
    <property type="protein sequence ID" value="ELU00585.1"/>
    <property type="molecule type" value="Genomic_DNA"/>
</dbReference>
<dbReference type="Pfam" id="PF00582">
    <property type="entry name" value="Usp"/>
    <property type="match status" value="1"/>
</dbReference>
<dbReference type="EnsemblMetazoa" id="CapteT21234">
    <property type="protein sequence ID" value="CapteP21234"/>
    <property type="gene ID" value="CapteG21234"/>
</dbReference>
<accession>R7U2L6</accession>
<keyword evidence="4" id="KW-1185">Reference proteome</keyword>
<gene>
    <name evidence="2" type="ORF">CAPTEDRAFT_21234</name>
</gene>
<dbReference type="Proteomes" id="UP000014760">
    <property type="component" value="Unassembled WGS sequence"/>
</dbReference>
<dbReference type="InterPro" id="IPR014729">
    <property type="entry name" value="Rossmann-like_a/b/a_fold"/>
</dbReference>
<dbReference type="SUPFAM" id="SSF52402">
    <property type="entry name" value="Adenine nucleotide alpha hydrolases-like"/>
    <property type="match status" value="1"/>
</dbReference>
<dbReference type="CDD" id="cd23659">
    <property type="entry name" value="USP_At3g01520-like"/>
    <property type="match status" value="1"/>
</dbReference>
<evidence type="ECO:0000313" key="3">
    <source>
        <dbReference type="EnsemblMetazoa" id="CapteP21234"/>
    </source>
</evidence>
<reference evidence="2 4" key="2">
    <citation type="journal article" date="2013" name="Nature">
        <title>Insights into bilaterian evolution from three spiralian genomes.</title>
        <authorList>
            <person name="Simakov O."/>
            <person name="Marletaz F."/>
            <person name="Cho S.J."/>
            <person name="Edsinger-Gonzales E."/>
            <person name="Havlak P."/>
            <person name="Hellsten U."/>
            <person name="Kuo D.H."/>
            <person name="Larsson T."/>
            <person name="Lv J."/>
            <person name="Arendt D."/>
            <person name="Savage R."/>
            <person name="Osoegawa K."/>
            <person name="de Jong P."/>
            <person name="Grimwood J."/>
            <person name="Chapman J.A."/>
            <person name="Shapiro H."/>
            <person name="Aerts A."/>
            <person name="Otillar R.P."/>
            <person name="Terry A.Y."/>
            <person name="Boore J.L."/>
            <person name="Grigoriev I.V."/>
            <person name="Lindberg D.R."/>
            <person name="Seaver E.C."/>
            <person name="Weisblat D.A."/>
            <person name="Putnam N.H."/>
            <person name="Rokhsar D.S."/>
        </authorList>
    </citation>
    <scope>NUCLEOTIDE SEQUENCE</scope>
    <source>
        <strain evidence="2 4">I ESC-2004</strain>
    </source>
</reference>
<name>R7U2L6_CAPTE</name>
<reference evidence="3" key="3">
    <citation type="submission" date="2015-06" db="UniProtKB">
        <authorList>
            <consortium name="EnsemblMetazoa"/>
        </authorList>
    </citation>
    <scope>IDENTIFICATION</scope>
</reference>
<dbReference type="InterPro" id="IPR006015">
    <property type="entry name" value="Universal_stress_UspA"/>
</dbReference>
<evidence type="ECO:0000259" key="1">
    <source>
        <dbReference type="Pfam" id="PF00582"/>
    </source>
</evidence>
<dbReference type="EMBL" id="AMQN01009644">
    <property type="status" value="NOT_ANNOTATED_CDS"/>
    <property type="molecule type" value="Genomic_DNA"/>
</dbReference>
<dbReference type="HOGENOM" id="CLU_049301_9_2_1"/>
<organism evidence="2">
    <name type="scientific">Capitella teleta</name>
    <name type="common">Polychaete worm</name>
    <dbReference type="NCBI Taxonomy" id="283909"/>
    <lineage>
        <taxon>Eukaryota</taxon>
        <taxon>Metazoa</taxon>
        <taxon>Spiralia</taxon>
        <taxon>Lophotrochozoa</taxon>
        <taxon>Annelida</taxon>
        <taxon>Polychaeta</taxon>
        <taxon>Sedentaria</taxon>
        <taxon>Scolecida</taxon>
        <taxon>Capitellidae</taxon>
        <taxon>Capitella</taxon>
    </lineage>
</organism>
<evidence type="ECO:0000313" key="4">
    <source>
        <dbReference type="Proteomes" id="UP000014760"/>
    </source>
</evidence>